<dbReference type="EMBL" id="BJWJ01000034">
    <property type="protein sequence ID" value="GEM05448.1"/>
    <property type="molecule type" value="Genomic_DNA"/>
</dbReference>
<dbReference type="OrthoDB" id="9811471at2"/>
<dbReference type="AlphaFoldDB" id="A0A1I6TVC4"/>
<dbReference type="STRING" id="306541.SAMN05421668_11837"/>
<reference evidence="3 6" key="2">
    <citation type="submission" date="2019-07" db="EMBL/GenBank/DDBJ databases">
        <title>Whole genome shotgun sequence of Halolactibacillus miurensis NBRC 100873.</title>
        <authorList>
            <person name="Hosoyama A."/>
            <person name="Uohara A."/>
            <person name="Ohji S."/>
            <person name="Ichikawa N."/>
        </authorList>
    </citation>
    <scope>NUCLEOTIDE SEQUENCE [LARGE SCALE GENOMIC DNA]</scope>
    <source>
        <strain evidence="3 6">NBRC 100873</strain>
    </source>
</reference>
<protein>
    <submittedName>
        <fullName evidence="4">Amidase</fullName>
    </submittedName>
</protein>
<dbReference type="Pfam" id="PF01425">
    <property type="entry name" value="Amidase"/>
    <property type="match status" value="1"/>
</dbReference>
<evidence type="ECO:0000259" key="2">
    <source>
        <dbReference type="Pfam" id="PF01425"/>
    </source>
</evidence>
<accession>A0A1I6TVC4</accession>
<feature type="domain" description="Amidase" evidence="2">
    <location>
        <begin position="27"/>
        <end position="473"/>
    </location>
</feature>
<evidence type="ECO:0000313" key="3">
    <source>
        <dbReference type="EMBL" id="GEM05448.1"/>
    </source>
</evidence>
<evidence type="ECO:0000313" key="6">
    <source>
        <dbReference type="Proteomes" id="UP000321773"/>
    </source>
</evidence>
<reference evidence="4 5" key="1">
    <citation type="submission" date="2016-10" db="EMBL/GenBank/DDBJ databases">
        <authorList>
            <person name="de Groot N.N."/>
        </authorList>
    </citation>
    <scope>NUCLEOTIDE SEQUENCE [LARGE SCALE GENOMIC DNA]</scope>
    <source>
        <strain evidence="4 5">DSM 17074</strain>
    </source>
</reference>
<dbReference type="EMBL" id="FPAI01000018">
    <property type="protein sequence ID" value="SFS93120.1"/>
    <property type="molecule type" value="Genomic_DNA"/>
</dbReference>
<dbReference type="Gene3D" id="3.90.1300.10">
    <property type="entry name" value="Amidase signature (AS) domain"/>
    <property type="match status" value="1"/>
</dbReference>
<dbReference type="Proteomes" id="UP000199139">
    <property type="component" value="Unassembled WGS sequence"/>
</dbReference>
<dbReference type="InterPro" id="IPR000120">
    <property type="entry name" value="Amidase"/>
</dbReference>
<evidence type="ECO:0000313" key="4">
    <source>
        <dbReference type="EMBL" id="SFS93120.1"/>
    </source>
</evidence>
<dbReference type="PANTHER" id="PTHR11895:SF7">
    <property type="entry name" value="GLUTAMYL-TRNA(GLN) AMIDOTRANSFERASE SUBUNIT A, MITOCHONDRIAL"/>
    <property type="match status" value="1"/>
</dbReference>
<sequence>MDFKHYQAYDATGLAQLVKQKQVSAQELLQVSMERMNVVNPLVNAVVRTREAKAYEEIPHLDQSAPLYGVPFLAKNISQAIKGEVLSSGSRLLDNNRQQRDSHYITKIRQAGFQLLGHTNTPEFGLKNITEPNYYGPTRNPINLNHSPGGSSGGAASAILSGIVPLAGASDGGGSIRIPAGFTGLIGLKPTRGRTPVGPGAGRQWQGASIDFVLSKTVRDTARMLDHLQVYQPEAAFNVPLYHDHYLSLKDRPIKHKLAIAYSTTSPVGTPVTKEAKEAVLAMVDLLTDLGHEVEETLPPINGVDLMHHYYVMNAGEMNKVIQQLERGLQKQITQEDLDPFTYALHETGKLITAADYSISLDGWDEASQKMHHFHHTYDLYLTPTNADQAPEIGSLAPSSAMLSQIKNVSHLNKNARLSLIYDMFLPSLTYTPFTQLANLTGQPAISVPVGLSSQQLPLGCQFMAPKGREDLLIQLSFQLEESSIWRTPSVVLDVT</sequence>
<dbReference type="PANTHER" id="PTHR11895">
    <property type="entry name" value="TRANSAMIDASE"/>
    <property type="match status" value="1"/>
</dbReference>
<comment type="similarity">
    <text evidence="1">Belongs to the amidase family.</text>
</comment>
<keyword evidence="6" id="KW-1185">Reference proteome</keyword>
<gene>
    <name evidence="3" type="primary">nylA</name>
    <name evidence="3" type="ORF">HMI01_24360</name>
    <name evidence="4" type="ORF">SAMN05421668_11837</name>
</gene>
<dbReference type="GO" id="GO:0003824">
    <property type="term" value="F:catalytic activity"/>
    <property type="evidence" value="ECO:0007669"/>
    <property type="project" value="InterPro"/>
</dbReference>
<proteinExistence type="inferred from homology"/>
<evidence type="ECO:0000313" key="5">
    <source>
        <dbReference type="Proteomes" id="UP000199139"/>
    </source>
</evidence>
<dbReference type="InterPro" id="IPR023631">
    <property type="entry name" value="Amidase_dom"/>
</dbReference>
<name>A0A1I6TVC4_9BACI</name>
<dbReference type="SUPFAM" id="SSF75304">
    <property type="entry name" value="Amidase signature (AS) enzymes"/>
    <property type="match status" value="1"/>
</dbReference>
<dbReference type="InterPro" id="IPR036928">
    <property type="entry name" value="AS_sf"/>
</dbReference>
<dbReference type="RefSeq" id="WP_089854785.1">
    <property type="nucleotide sequence ID" value="NZ_BJWJ01000034.1"/>
</dbReference>
<organism evidence="4 5">
    <name type="scientific">Halolactibacillus miurensis</name>
    <dbReference type="NCBI Taxonomy" id="306541"/>
    <lineage>
        <taxon>Bacteria</taxon>
        <taxon>Bacillati</taxon>
        <taxon>Bacillota</taxon>
        <taxon>Bacilli</taxon>
        <taxon>Bacillales</taxon>
        <taxon>Bacillaceae</taxon>
        <taxon>Halolactibacillus</taxon>
    </lineage>
</organism>
<evidence type="ECO:0000256" key="1">
    <source>
        <dbReference type="ARBA" id="ARBA00009199"/>
    </source>
</evidence>
<dbReference type="Proteomes" id="UP000321773">
    <property type="component" value="Unassembled WGS sequence"/>
</dbReference>